<keyword evidence="1" id="KW-1133">Transmembrane helix</keyword>
<feature type="transmembrane region" description="Helical" evidence="1">
    <location>
        <begin position="20"/>
        <end position="42"/>
    </location>
</feature>
<sequence>MSMTHGDPLGFLDSVVLISGLRLFSLLSCLSFLSSVIFYLIVGDEFFPTSRDGVANMQNKPQSTIVSPLPVPLPPLRSLSITSTLYLQSKYPDCGIPGVKSYVYALIRV</sequence>
<organism evidence="2 3">
    <name type="scientific">Zopfia rhizophila CBS 207.26</name>
    <dbReference type="NCBI Taxonomy" id="1314779"/>
    <lineage>
        <taxon>Eukaryota</taxon>
        <taxon>Fungi</taxon>
        <taxon>Dikarya</taxon>
        <taxon>Ascomycota</taxon>
        <taxon>Pezizomycotina</taxon>
        <taxon>Dothideomycetes</taxon>
        <taxon>Dothideomycetes incertae sedis</taxon>
        <taxon>Zopfiaceae</taxon>
        <taxon>Zopfia</taxon>
    </lineage>
</organism>
<dbReference type="Proteomes" id="UP000800200">
    <property type="component" value="Unassembled WGS sequence"/>
</dbReference>
<keyword evidence="1" id="KW-0472">Membrane</keyword>
<gene>
    <name evidence="2" type="ORF">K469DRAFT_360605</name>
</gene>
<evidence type="ECO:0000313" key="3">
    <source>
        <dbReference type="Proteomes" id="UP000800200"/>
    </source>
</evidence>
<evidence type="ECO:0000313" key="2">
    <source>
        <dbReference type="EMBL" id="KAF2190948.1"/>
    </source>
</evidence>
<protein>
    <submittedName>
        <fullName evidence="2">Uncharacterized protein</fullName>
    </submittedName>
</protein>
<name>A0A6A6EJN3_9PEZI</name>
<reference evidence="2" key="1">
    <citation type="journal article" date="2020" name="Stud. Mycol.">
        <title>101 Dothideomycetes genomes: a test case for predicting lifestyles and emergence of pathogens.</title>
        <authorList>
            <person name="Haridas S."/>
            <person name="Albert R."/>
            <person name="Binder M."/>
            <person name="Bloem J."/>
            <person name="Labutti K."/>
            <person name="Salamov A."/>
            <person name="Andreopoulos B."/>
            <person name="Baker S."/>
            <person name="Barry K."/>
            <person name="Bills G."/>
            <person name="Bluhm B."/>
            <person name="Cannon C."/>
            <person name="Castanera R."/>
            <person name="Culley D."/>
            <person name="Daum C."/>
            <person name="Ezra D."/>
            <person name="Gonzalez J."/>
            <person name="Henrissat B."/>
            <person name="Kuo A."/>
            <person name="Liang C."/>
            <person name="Lipzen A."/>
            <person name="Lutzoni F."/>
            <person name="Magnuson J."/>
            <person name="Mondo S."/>
            <person name="Nolan M."/>
            <person name="Ohm R."/>
            <person name="Pangilinan J."/>
            <person name="Park H.-J."/>
            <person name="Ramirez L."/>
            <person name="Alfaro M."/>
            <person name="Sun H."/>
            <person name="Tritt A."/>
            <person name="Yoshinaga Y."/>
            <person name="Zwiers L.-H."/>
            <person name="Turgeon B."/>
            <person name="Goodwin S."/>
            <person name="Spatafora J."/>
            <person name="Crous P."/>
            <person name="Grigoriev I."/>
        </authorList>
    </citation>
    <scope>NUCLEOTIDE SEQUENCE</scope>
    <source>
        <strain evidence="2">CBS 207.26</strain>
    </source>
</reference>
<proteinExistence type="predicted"/>
<accession>A0A6A6EJN3</accession>
<dbReference type="EMBL" id="ML994617">
    <property type="protein sequence ID" value="KAF2190948.1"/>
    <property type="molecule type" value="Genomic_DNA"/>
</dbReference>
<keyword evidence="1" id="KW-0812">Transmembrane</keyword>
<dbReference type="AlphaFoldDB" id="A0A6A6EJN3"/>
<keyword evidence="3" id="KW-1185">Reference proteome</keyword>
<evidence type="ECO:0000256" key="1">
    <source>
        <dbReference type="SAM" id="Phobius"/>
    </source>
</evidence>